<feature type="transmembrane region" description="Helical" evidence="1">
    <location>
        <begin position="384"/>
        <end position="409"/>
    </location>
</feature>
<dbReference type="SUPFAM" id="SSF82714">
    <property type="entry name" value="Multidrug efflux transporter AcrB TolC docking domain, DN and DC subdomains"/>
    <property type="match status" value="2"/>
</dbReference>
<keyword evidence="1" id="KW-1133">Transmembrane helix</keyword>
<dbReference type="Gene3D" id="3.30.2090.10">
    <property type="entry name" value="Multidrug efflux transporter AcrB TolC docking domain, DN and DC subdomains"/>
    <property type="match status" value="2"/>
</dbReference>
<protein>
    <submittedName>
        <fullName evidence="2">ACR family transporter</fullName>
    </submittedName>
</protein>
<dbReference type="InterPro" id="IPR001036">
    <property type="entry name" value="Acrflvin-R"/>
</dbReference>
<accession>A0ABQ4Q9A9</accession>
<gene>
    <name evidence="2" type="ORF">NCCP691_38220</name>
</gene>
<dbReference type="Gene3D" id="3.30.70.1440">
    <property type="entry name" value="Multidrug efflux transporter AcrB pore domain"/>
    <property type="match status" value="1"/>
</dbReference>
<dbReference type="PANTHER" id="PTHR32063">
    <property type="match status" value="1"/>
</dbReference>
<organism evidence="2 3">
    <name type="scientific">Noviherbaspirillum aridicola</name>
    <dbReference type="NCBI Taxonomy" id="2849687"/>
    <lineage>
        <taxon>Bacteria</taxon>
        <taxon>Pseudomonadati</taxon>
        <taxon>Pseudomonadota</taxon>
        <taxon>Betaproteobacteria</taxon>
        <taxon>Burkholderiales</taxon>
        <taxon>Oxalobacteraceae</taxon>
        <taxon>Noviherbaspirillum</taxon>
    </lineage>
</organism>
<evidence type="ECO:0000313" key="2">
    <source>
        <dbReference type="EMBL" id="GIZ53808.1"/>
    </source>
</evidence>
<feature type="transmembrane region" description="Helical" evidence="1">
    <location>
        <begin position="843"/>
        <end position="866"/>
    </location>
</feature>
<dbReference type="SUPFAM" id="SSF82693">
    <property type="entry name" value="Multidrug efflux transporter AcrB pore domain, PN1, PN2, PC1 and PC2 subdomains"/>
    <property type="match status" value="3"/>
</dbReference>
<dbReference type="EMBL" id="BPMK01000021">
    <property type="protein sequence ID" value="GIZ53808.1"/>
    <property type="molecule type" value="Genomic_DNA"/>
</dbReference>
<feature type="transmembrane region" description="Helical" evidence="1">
    <location>
        <begin position="517"/>
        <end position="537"/>
    </location>
</feature>
<dbReference type="PRINTS" id="PR00702">
    <property type="entry name" value="ACRIFLAVINRP"/>
</dbReference>
<feature type="transmembrane region" description="Helical" evidence="1">
    <location>
        <begin position="899"/>
        <end position="925"/>
    </location>
</feature>
<proteinExistence type="predicted"/>
<dbReference type="InterPro" id="IPR027463">
    <property type="entry name" value="AcrB_DN_DC_subdom"/>
</dbReference>
<comment type="caution">
    <text evidence="2">The sequence shown here is derived from an EMBL/GenBank/DDBJ whole genome shotgun (WGS) entry which is preliminary data.</text>
</comment>
<name>A0ABQ4Q9A9_9BURK</name>
<keyword evidence="1" id="KW-0812">Transmembrane</keyword>
<feature type="transmembrane region" description="Helical" evidence="1">
    <location>
        <begin position="979"/>
        <end position="1004"/>
    </location>
</feature>
<feature type="transmembrane region" description="Helical" evidence="1">
    <location>
        <begin position="358"/>
        <end position="378"/>
    </location>
</feature>
<feature type="transmembrane region" description="Helical" evidence="1">
    <location>
        <begin position="334"/>
        <end position="351"/>
    </location>
</feature>
<dbReference type="RefSeq" id="WP_220810225.1">
    <property type="nucleotide sequence ID" value="NZ_BPMK01000021.1"/>
</dbReference>
<feature type="transmembrane region" description="Helical" evidence="1">
    <location>
        <begin position="12"/>
        <end position="32"/>
    </location>
</feature>
<dbReference type="SUPFAM" id="SSF82866">
    <property type="entry name" value="Multidrug efflux transporter AcrB transmembrane domain"/>
    <property type="match status" value="2"/>
</dbReference>
<feature type="transmembrane region" description="Helical" evidence="1">
    <location>
        <begin position="461"/>
        <end position="479"/>
    </location>
</feature>
<dbReference type="Gene3D" id="3.30.70.1320">
    <property type="entry name" value="Multidrug efflux transporter AcrB pore domain like"/>
    <property type="match status" value="1"/>
</dbReference>
<dbReference type="Gene3D" id="3.30.70.1430">
    <property type="entry name" value="Multidrug efflux transporter AcrB pore domain"/>
    <property type="match status" value="2"/>
</dbReference>
<feature type="transmembrane region" description="Helical" evidence="1">
    <location>
        <begin position="946"/>
        <end position="967"/>
    </location>
</feature>
<dbReference type="PANTHER" id="PTHR32063:SF77">
    <property type="entry name" value="ACR FAMILY TRANSPORT PROTEIN"/>
    <property type="match status" value="1"/>
</dbReference>
<evidence type="ECO:0000256" key="1">
    <source>
        <dbReference type="SAM" id="Phobius"/>
    </source>
</evidence>
<dbReference type="Pfam" id="PF00873">
    <property type="entry name" value="ACR_tran"/>
    <property type="match status" value="1"/>
</dbReference>
<evidence type="ECO:0000313" key="3">
    <source>
        <dbReference type="Proteomes" id="UP000887222"/>
    </source>
</evidence>
<reference evidence="2 3" key="1">
    <citation type="journal article" date="2022" name="Int. J. Syst. Evol. Microbiol.">
        <title>Noviherbaspirillum aridicola sp. nov., isolated from an arid soil in Pakistan.</title>
        <authorList>
            <person name="Khan I.U."/>
            <person name="Saqib M."/>
            <person name="Amin A."/>
            <person name="Hussain F."/>
            <person name="Li L."/>
            <person name="Liu Y.H."/>
            <person name="Fang B.Z."/>
            <person name="Ahmed I."/>
            <person name="Li W.J."/>
        </authorList>
    </citation>
    <scope>NUCLEOTIDE SEQUENCE [LARGE SCALE GENOMIC DNA]</scope>
    <source>
        <strain evidence="2 3">NCCP-691</strain>
    </source>
</reference>
<keyword evidence="1" id="KW-0472">Membrane</keyword>
<feature type="transmembrane region" description="Helical" evidence="1">
    <location>
        <begin position="873"/>
        <end position="893"/>
    </location>
</feature>
<keyword evidence="3" id="KW-1185">Reference proteome</keyword>
<dbReference type="Proteomes" id="UP000887222">
    <property type="component" value="Unassembled WGS sequence"/>
</dbReference>
<sequence>MNFSAWSIRNPIPALMLFVLLSFAGMLSFSMMKVQNFPDIELPTVTVSASLPGAAPGQLETDVARKIEDSIATVQGLKHIYTKVQDGVVTITAEFRLEKPVQEAVDDVRSAVARVRADLPGDLRDPIVNKVDLAGQPVLAFTIYSPSLDEEALSWFVDNDVSRKLLAVPGVGAVKRVGGVSREVRVALDTAKLQALGATAADISRQLRQVQTESAGGRADLGGGEQPVRTLATVASAEELARLELALPDGRRIRLDQVATVTDTIAEPRAAALLDGKRVVGFEVARSRGASEVEVGAKVHQALDEMKQRHPDLQLTQAFDFVSPVEEEYRGSMHLLYEGAILAVIVVWLFLRDWRATFVSAVALPLSVIPAFIGMYLLGFSINVVSLLAMSLVVGILVDDAIVEVENIVRHLRMGKTPFQAAMEAADEIGLAVIATTFTLIAVFLPTAFMSGVAGKFFKQFGWTAALAVFASLVVARMLTPMMSAYLLKPASGTGHADPFWMPAYLRCVSWSLRHRLATMALATLFFIGSVALIPLLPTGFIPPDDNSQTQVYLELPPGSTLQQTLAAAEQARVLVAGVEHVQSVYTSVGGGSAGGDPFGPQGSAEVRKATLTIRLSPRGERPRKQGIENNIRAALEKLPGARSKVGLGGSGEKYILVLTGEDPNALAAAARAVERDLRTIPGLGSVASTASLIRPEIAVRPDFARAADLGVTSAAIGETLRIATIGDYDVALPKMNLSQRQVPIVVKLEDQARTDLSVLGRLAVPGARGPVMLDQVADLEVAGGPAVIDRYDRSRNINFEIELSGLPLGDVAAAVQKLPSVQNLPAGVRVVEIGDAEVMGELFASFGLAMLTGVLCIYIVLVLLFKDFLQPVTILAALPLSLGGAFVGLLLAQKSFSMPSLIGLIMLMGIATKNSILLVEYAIVARRDHGMSRLDALIDACHKRARPIVMTTLAMGAGMLPIAVGIGQADPSFRSPMAIAVIGGLITSTVLSLLVVPAVFTYVDDVEHLFRRIRDRLRGRPAGQGLAQAGGRKS</sequence>
<feature type="transmembrane region" description="Helical" evidence="1">
    <location>
        <begin position="429"/>
        <end position="449"/>
    </location>
</feature>
<dbReference type="Gene3D" id="1.20.1640.10">
    <property type="entry name" value="Multidrug efflux transporter AcrB transmembrane domain"/>
    <property type="match status" value="2"/>
</dbReference>